<evidence type="ECO:0000256" key="5">
    <source>
        <dbReference type="ARBA" id="ARBA00022734"/>
    </source>
</evidence>
<keyword evidence="5" id="KW-0430">Lectin</keyword>
<evidence type="ECO:0000256" key="2">
    <source>
        <dbReference type="ARBA" id="ARBA00010270"/>
    </source>
</evidence>
<feature type="transmembrane region" description="Helical" evidence="7">
    <location>
        <begin position="46"/>
        <end position="65"/>
    </location>
</feature>
<evidence type="ECO:0000256" key="3">
    <source>
        <dbReference type="ARBA" id="ARBA00020552"/>
    </source>
</evidence>
<gene>
    <name evidence="9" type="ORF">GGQ63_004105</name>
</gene>
<proteinExistence type="inferred from homology"/>
<dbReference type="Proteomes" id="UP000523821">
    <property type="component" value="Unassembled WGS sequence"/>
</dbReference>
<keyword evidence="10" id="KW-1185">Reference proteome</keyword>
<keyword evidence="8" id="KW-0732">Signal</keyword>
<evidence type="ECO:0000256" key="6">
    <source>
        <dbReference type="ARBA" id="ARBA00025321"/>
    </source>
</evidence>
<comment type="caution">
    <text evidence="9">The sequence shown here is derived from an EMBL/GenBank/DDBJ whole genome shotgun (WGS) entry which is preliminary data.</text>
</comment>
<keyword evidence="7" id="KW-0812">Transmembrane</keyword>
<name>A0A7W9FQI1_9HYPH</name>
<comment type="function">
    <text evidence="6">Has immunoglobulin-binding and hemagglutination properties, and can bind to mannose. Essential for virulence. May be involved in LPS biosynthesis or polysaccharide transport.</text>
</comment>
<keyword evidence="4" id="KW-1003">Cell membrane</keyword>
<dbReference type="GO" id="GO:0030246">
    <property type="term" value="F:carbohydrate binding"/>
    <property type="evidence" value="ECO:0007669"/>
    <property type="project" value="UniProtKB-KW"/>
</dbReference>
<feature type="signal peptide" evidence="8">
    <location>
        <begin position="1"/>
        <end position="19"/>
    </location>
</feature>
<comment type="subcellular location">
    <subcellularLocation>
        <location evidence="1">Membrane</location>
        <topology evidence="1">Single-pass membrane protein</topology>
    </subcellularLocation>
</comment>
<dbReference type="RefSeq" id="WP_183858441.1">
    <property type="nucleotide sequence ID" value="NZ_JACHOO010000012.1"/>
</dbReference>
<evidence type="ECO:0000313" key="9">
    <source>
        <dbReference type="EMBL" id="MBB5755007.1"/>
    </source>
</evidence>
<keyword evidence="7" id="KW-1133">Transmembrane helix</keyword>
<dbReference type="InterPro" id="IPR012413">
    <property type="entry name" value="BA14K"/>
</dbReference>
<accession>A0A7W9FQI1</accession>
<dbReference type="EMBL" id="JACHOO010000012">
    <property type="protein sequence ID" value="MBB5755007.1"/>
    <property type="molecule type" value="Genomic_DNA"/>
</dbReference>
<protein>
    <recommendedName>
        <fullName evidence="3">Lectin-like protein BA14k</fullName>
    </recommendedName>
</protein>
<evidence type="ECO:0000256" key="4">
    <source>
        <dbReference type="ARBA" id="ARBA00022475"/>
    </source>
</evidence>
<dbReference type="GO" id="GO:0016020">
    <property type="term" value="C:membrane"/>
    <property type="evidence" value="ECO:0007669"/>
    <property type="project" value="UniProtKB-SubCell"/>
</dbReference>
<feature type="chain" id="PRO_5031244748" description="Lectin-like protein BA14k" evidence="8">
    <location>
        <begin position="20"/>
        <end position="128"/>
    </location>
</feature>
<keyword evidence="7" id="KW-0472">Membrane</keyword>
<reference evidence="9 10" key="1">
    <citation type="submission" date="2020-08" db="EMBL/GenBank/DDBJ databases">
        <title>Genomic Encyclopedia of Type Strains, Phase IV (KMG-IV): sequencing the most valuable type-strain genomes for metagenomic binning, comparative biology and taxonomic classification.</title>
        <authorList>
            <person name="Goeker M."/>
        </authorList>
    </citation>
    <scope>NUCLEOTIDE SEQUENCE [LARGE SCALE GENOMIC DNA]</scope>
    <source>
        <strain evidence="9 10">DSM 16268</strain>
    </source>
</reference>
<dbReference type="AlphaFoldDB" id="A0A7W9FQI1"/>
<dbReference type="Pfam" id="PF07886">
    <property type="entry name" value="BA14K"/>
    <property type="match status" value="1"/>
</dbReference>
<evidence type="ECO:0000256" key="7">
    <source>
        <dbReference type="SAM" id="Phobius"/>
    </source>
</evidence>
<evidence type="ECO:0000256" key="1">
    <source>
        <dbReference type="ARBA" id="ARBA00004167"/>
    </source>
</evidence>
<organism evidence="9 10">
    <name type="scientific">Prosthecomicrobium pneumaticum</name>
    <dbReference type="NCBI Taxonomy" id="81895"/>
    <lineage>
        <taxon>Bacteria</taxon>
        <taxon>Pseudomonadati</taxon>
        <taxon>Pseudomonadota</taxon>
        <taxon>Alphaproteobacteria</taxon>
        <taxon>Hyphomicrobiales</taxon>
        <taxon>Kaistiaceae</taxon>
        <taxon>Prosthecomicrobium</taxon>
    </lineage>
</organism>
<comment type="similarity">
    <text evidence="2">Belongs to the BA14k family.</text>
</comment>
<evidence type="ECO:0000313" key="10">
    <source>
        <dbReference type="Proteomes" id="UP000523821"/>
    </source>
</evidence>
<evidence type="ECO:0000256" key="8">
    <source>
        <dbReference type="SAM" id="SignalP"/>
    </source>
</evidence>
<sequence>MKKIATAALAALIGVSAIAATAGSASADPYWRHDRHHHRHHGGGDLAAGLAAGAILGLGIGALAASPGYDREVPPPRYARDYPPPRYARAAWRDHVDWCLDRYRSYDPRSDTFIGYDGYERRCISPYD</sequence>